<dbReference type="Proteomes" id="UP000299102">
    <property type="component" value="Unassembled WGS sequence"/>
</dbReference>
<comment type="caution">
    <text evidence="2">The sequence shown here is derived from an EMBL/GenBank/DDBJ whole genome shotgun (WGS) entry which is preliminary data.</text>
</comment>
<proteinExistence type="predicted"/>
<feature type="region of interest" description="Disordered" evidence="1">
    <location>
        <begin position="39"/>
        <end position="69"/>
    </location>
</feature>
<dbReference type="AlphaFoldDB" id="A0A4C1ZSU2"/>
<accession>A0A4C1ZSU2</accession>
<reference evidence="2 3" key="1">
    <citation type="journal article" date="2019" name="Commun. Biol.">
        <title>The bagworm genome reveals a unique fibroin gene that provides high tensile strength.</title>
        <authorList>
            <person name="Kono N."/>
            <person name="Nakamura H."/>
            <person name="Ohtoshi R."/>
            <person name="Tomita M."/>
            <person name="Numata K."/>
            <person name="Arakawa K."/>
        </authorList>
    </citation>
    <scope>NUCLEOTIDE SEQUENCE [LARGE SCALE GENOMIC DNA]</scope>
</reference>
<organism evidence="2 3">
    <name type="scientific">Eumeta variegata</name>
    <name type="common">Bagworm moth</name>
    <name type="synonym">Eumeta japonica</name>
    <dbReference type="NCBI Taxonomy" id="151549"/>
    <lineage>
        <taxon>Eukaryota</taxon>
        <taxon>Metazoa</taxon>
        <taxon>Ecdysozoa</taxon>
        <taxon>Arthropoda</taxon>
        <taxon>Hexapoda</taxon>
        <taxon>Insecta</taxon>
        <taxon>Pterygota</taxon>
        <taxon>Neoptera</taxon>
        <taxon>Endopterygota</taxon>
        <taxon>Lepidoptera</taxon>
        <taxon>Glossata</taxon>
        <taxon>Ditrysia</taxon>
        <taxon>Tineoidea</taxon>
        <taxon>Psychidae</taxon>
        <taxon>Oiketicinae</taxon>
        <taxon>Eumeta</taxon>
    </lineage>
</organism>
<sequence>MSVICGAVISASEHRAAGAGYKRRSAPASERLCSYERGARPLPPFRAPRLSRAAGRDAGADPRTPNATVKNISGMPDVVQLISVRLYNSFRGYLLRVIEASPTRWKCMIRLSDGANQ</sequence>
<protein>
    <submittedName>
        <fullName evidence="2">Uncharacterized protein</fullName>
    </submittedName>
</protein>
<dbReference type="EMBL" id="BGZK01002108">
    <property type="protein sequence ID" value="GBP90738.1"/>
    <property type="molecule type" value="Genomic_DNA"/>
</dbReference>
<keyword evidence="3" id="KW-1185">Reference proteome</keyword>
<evidence type="ECO:0000313" key="3">
    <source>
        <dbReference type="Proteomes" id="UP000299102"/>
    </source>
</evidence>
<gene>
    <name evidence="2" type="ORF">EVAR_26708_1</name>
</gene>
<name>A0A4C1ZSU2_EUMVA</name>
<evidence type="ECO:0000313" key="2">
    <source>
        <dbReference type="EMBL" id="GBP90738.1"/>
    </source>
</evidence>
<evidence type="ECO:0000256" key="1">
    <source>
        <dbReference type="SAM" id="MobiDB-lite"/>
    </source>
</evidence>